<name>A0AAD9LG44_BABDI</name>
<dbReference type="EMBL" id="JAHBMH010000061">
    <property type="protein sequence ID" value="KAK1935240.1"/>
    <property type="molecule type" value="Genomic_DNA"/>
</dbReference>
<evidence type="ECO:0000313" key="3">
    <source>
        <dbReference type="Proteomes" id="UP001195914"/>
    </source>
</evidence>
<feature type="transmembrane region" description="Helical" evidence="1">
    <location>
        <begin position="936"/>
        <end position="954"/>
    </location>
</feature>
<proteinExistence type="predicted"/>
<evidence type="ECO:0000313" key="2">
    <source>
        <dbReference type="EMBL" id="KAK1935240.1"/>
    </source>
</evidence>
<protein>
    <submittedName>
        <fullName evidence="2">Variant erythrocyte surface antigen-1 family protein</fullName>
    </submittedName>
</protein>
<accession>A0AAD9LG44</accession>
<keyword evidence="1" id="KW-0472">Membrane</keyword>
<gene>
    <name evidence="2" type="ORF">X943_001325</name>
</gene>
<reference evidence="2" key="2">
    <citation type="submission" date="2021-05" db="EMBL/GenBank/DDBJ databases">
        <authorList>
            <person name="Pain A."/>
        </authorList>
    </citation>
    <scope>NUCLEOTIDE SEQUENCE</scope>
    <source>
        <strain evidence="2">1802A</strain>
    </source>
</reference>
<dbReference type="AlphaFoldDB" id="A0AAD9LG44"/>
<organism evidence="2 3">
    <name type="scientific">Babesia divergens</name>
    <dbReference type="NCBI Taxonomy" id="32595"/>
    <lineage>
        <taxon>Eukaryota</taxon>
        <taxon>Sar</taxon>
        <taxon>Alveolata</taxon>
        <taxon>Apicomplexa</taxon>
        <taxon>Aconoidasida</taxon>
        <taxon>Piroplasmida</taxon>
        <taxon>Babesiidae</taxon>
        <taxon>Babesia</taxon>
    </lineage>
</organism>
<keyword evidence="1" id="KW-1133">Transmembrane helix</keyword>
<dbReference type="Proteomes" id="UP001195914">
    <property type="component" value="Unassembled WGS sequence"/>
</dbReference>
<comment type="caution">
    <text evidence="2">The sequence shown here is derived from an EMBL/GenBank/DDBJ whole genome shotgun (WGS) entry which is preliminary data.</text>
</comment>
<keyword evidence="3" id="KW-1185">Reference proteome</keyword>
<keyword evidence="1" id="KW-0812">Transmembrane</keyword>
<evidence type="ECO:0000256" key="1">
    <source>
        <dbReference type="SAM" id="Phobius"/>
    </source>
</evidence>
<reference evidence="2" key="1">
    <citation type="journal article" date="2014" name="Nucleic Acids Res.">
        <title>The evolutionary dynamics of variant antigen genes in Babesia reveal a history of genomic innovation underlying host-parasite interaction.</title>
        <authorList>
            <person name="Jackson A.P."/>
            <person name="Otto T.D."/>
            <person name="Darby A."/>
            <person name="Ramaprasad A."/>
            <person name="Xia D."/>
            <person name="Echaide I.E."/>
            <person name="Farber M."/>
            <person name="Gahlot S."/>
            <person name="Gamble J."/>
            <person name="Gupta D."/>
            <person name="Gupta Y."/>
            <person name="Jackson L."/>
            <person name="Malandrin L."/>
            <person name="Malas T.B."/>
            <person name="Moussa E."/>
            <person name="Nair M."/>
            <person name="Reid A.J."/>
            <person name="Sanders M."/>
            <person name="Sharma J."/>
            <person name="Tracey A."/>
            <person name="Quail M.A."/>
            <person name="Weir W."/>
            <person name="Wastling J.M."/>
            <person name="Hall N."/>
            <person name="Willadsen P."/>
            <person name="Lingelbach K."/>
            <person name="Shiels B."/>
            <person name="Tait A."/>
            <person name="Berriman M."/>
            <person name="Allred D.R."/>
            <person name="Pain A."/>
        </authorList>
    </citation>
    <scope>NUCLEOTIDE SEQUENCE</scope>
    <source>
        <strain evidence="2">1802A</strain>
    </source>
</reference>
<sequence length="997" mass="110224">MTCCESGKKCHCSLAGSGSNCQSGQCCVVDVSSGKSPAYYHSLKCLIRRLVKFFKDLSLDSSNKNCSKICCEIFCVLKISYFLKDLYNDSKKWAGKECSKCKPGGGSGKNQCNNSKAPSGSCCGGNISKCTAPNCCQGCPDCNAIKLGNALQELQYSGPCGQDLYRVLDSFLQCCCNVFRPYVDSIQGNVKSARDSCPNCGKPGKPAKACECSKSGSCKGCPKLLKDFQLKVTLAGGYFSSYDSSSAKWDSLCPSGSKCCGSSSPPCSCPQDCSSGSPSCPKDCCEKCPKRLCAKIFLGFLPALYYGLKILYERCKDPVTWPTWSQKNGQKILVPASVLDASDLKKFLDAWGFESSHLDPSLQAMVLPGLLGNLFNASFGKFKSLFDFVSEKYFVPSGSLTSHPSKSPPQTVRQMLLWLYGLRFHKHFSDLVSHCKDLCLPFGNSFHPDAFCYYIHTCCFLLPVSVISFIQCPDGSPSFLPSHSDWQNFCYPENPSELFEKFCDLVRKIYIPLHFLKFQCERVPGQGGWRDCYFGLNCKVDPLASTSSSGPSSGCSSCPNSGSYLCTASGQNKDVHKKHCDPNGAGKGCINANGSGKCSDPGHNTSNGQPGKACPHPLLRFLTADSDSKSPSSPFRLPFSFARIDFSKTPPVILEASSDKFLTMGFSPDKLSSTAKSGYSLGHRVLHVFCREDGFYPLTRLLQFSLCVSRYPETLGELFAFFFRFSESDVFKNYFESYVDGEPGWYRGKALQDAVRAFYGAKESHPNSHPFDLYSLIACSSQTGSTCGKYLHPLTYNAYDKNIFIKDFLGTYLSWVCYSAEKFKEKLEKFKKDFEDSCSSCSSGSSCTKIVECPCALPFLYSFGFGFWSPGDLNCVDNEGNSKHGRQGQHTGGNQNCTTKSCSDFLTQLEKVVKGDPFNALLRIIDEFIWSIRLPFIYAFLYIWILVISYFYYVQFYKLDLLHIDSHLHLPRSFKILPSTLFSDASSKLKDLSYFTL</sequence>